<name>A0ABT1NKQ0_9FIRM</name>
<evidence type="ECO:0000259" key="2">
    <source>
        <dbReference type="Pfam" id="PF01558"/>
    </source>
</evidence>
<dbReference type="Proteomes" id="UP001651880">
    <property type="component" value="Unassembled WGS sequence"/>
</dbReference>
<dbReference type="PANTHER" id="PTHR42730">
    <property type="entry name" value="2-OXOGLUTARATE SYNTHASE SUBUNIT KORC"/>
    <property type="match status" value="1"/>
</dbReference>
<evidence type="ECO:0000256" key="1">
    <source>
        <dbReference type="ARBA" id="ARBA00023002"/>
    </source>
</evidence>
<dbReference type="InterPro" id="IPR002869">
    <property type="entry name" value="Pyrv_flavodox_OxRed_cen"/>
</dbReference>
<dbReference type="InterPro" id="IPR019752">
    <property type="entry name" value="Pyrv/ketoisovalerate_OxRed_cat"/>
</dbReference>
<dbReference type="RefSeq" id="WP_255228690.1">
    <property type="nucleotide sequence ID" value="NZ_JAJEKE010000018.1"/>
</dbReference>
<reference evidence="3 4" key="1">
    <citation type="submission" date="2021-10" db="EMBL/GenBank/DDBJ databases">
        <title>Lutispora strain m25 sp. nov., a thermophilic, non-spore-forming bacterium isolated from a lab-scale methanogenic bioreactor digesting anaerobic sludge.</title>
        <authorList>
            <person name="El Houari A."/>
            <person name="Mcdonald J."/>
        </authorList>
    </citation>
    <scope>NUCLEOTIDE SEQUENCE [LARGE SCALE GENOMIC DNA]</scope>
    <source>
        <strain evidence="4">m25</strain>
    </source>
</reference>
<gene>
    <name evidence="3" type="ORF">LJD61_16705</name>
</gene>
<evidence type="ECO:0000313" key="3">
    <source>
        <dbReference type="EMBL" id="MCQ1531169.1"/>
    </source>
</evidence>
<proteinExistence type="predicted"/>
<dbReference type="PANTHER" id="PTHR42730:SF1">
    <property type="entry name" value="2-OXOGLUTARATE SYNTHASE SUBUNIT KORC"/>
    <property type="match status" value="1"/>
</dbReference>
<organism evidence="3 4">
    <name type="scientific">Lutispora saccharofermentans</name>
    <dbReference type="NCBI Taxonomy" id="3024236"/>
    <lineage>
        <taxon>Bacteria</taxon>
        <taxon>Bacillati</taxon>
        <taxon>Bacillota</taxon>
        <taxon>Clostridia</taxon>
        <taxon>Lutisporales</taxon>
        <taxon>Lutisporaceae</taxon>
        <taxon>Lutispora</taxon>
    </lineage>
</organism>
<dbReference type="Gene3D" id="3.40.920.10">
    <property type="entry name" value="Pyruvate-ferredoxin oxidoreductase, PFOR, domain III"/>
    <property type="match status" value="1"/>
</dbReference>
<protein>
    <submittedName>
        <fullName evidence="3">2-oxoacid:acceptor oxidoreductase family protein</fullName>
    </submittedName>
</protein>
<comment type="caution">
    <text evidence="3">The sequence shown here is derived from an EMBL/GenBank/DDBJ whole genome shotgun (WGS) entry which is preliminary data.</text>
</comment>
<keyword evidence="4" id="KW-1185">Reference proteome</keyword>
<dbReference type="EMBL" id="JAJEKE010000018">
    <property type="protein sequence ID" value="MCQ1531169.1"/>
    <property type="molecule type" value="Genomic_DNA"/>
</dbReference>
<accession>A0ABT1NKQ0</accession>
<dbReference type="Pfam" id="PF01558">
    <property type="entry name" value="POR"/>
    <property type="match status" value="1"/>
</dbReference>
<sequence>MEKKITIAGFGGQGVMVIGQLLGYASCAAGKNALFLPKYGPEQRGGTASCTVTISDDEIGAPVSKQVDVLIALNQPSLDKFVDTVKPGGMILINSTLCNSNIDRKDIRLCAIDSDNIAYKIGSPKVANIVVIGAYIKVVGILTEEEMLEMIKFKLGKKVEFLEMNKQAFKAGMEQVVALS</sequence>
<keyword evidence="1" id="KW-0560">Oxidoreductase</keyword>
<dbReference type="InterPro" id="IPR052554">
    <property type="entry name" value="2-oxoglutarate_synth_KorC"/>
</dbReference>
<dbReference type="SUPFAM" id="SSF53323">
    <property type="entry name" value="Pyruvate-ferredoxin oxidoreductase, PFOR, domain III"/>
    <property type="match status" value="1"/>
</dbReference>
<evidence type="ECO:0000313" key="4">
    <source>
        <dbReference type="Proteomes" id="UP001651880"/>
    </source>
</evidence>
<feature type="domain" description="Pyruvate/ketoisovalerate oxidoreductase catalytic" evidence="2">
    <location>
        <begin position="11"/>
        <end position="174"/>
    </location>
</feature>